<evidence type="ECO:0000256" key="3">
    <source>
        <dbReference type="HAMAP-Rule" id="MF_01241"/>
    </source>
</evidence>
<dbReference type="PANTHER" id="PTHR11280">
    <property type="entry name" value="GLUCOSAMINE-6-PHOSPHATE ISOMERASE"/>
    <property type="match status" value="1"/>
</dbReference>
<feature type="active site" description="Proton acceptor; for ring-opening step" evidence="3">
    <location>
        <position position="132"/>
    </location>
</feature>
<keyword evidence="1 3" id="KW-0378">Hydrolase</keyword>
<evidence type="ECO:0000313" key="5">
    <source>
        <dbReference type="EMBL" id="MDQ0352316.1"/>
    </source>
</evidence>
<comment type="similarity">
    <text evidence="3">Belongs to the glucosamine/galactosamine-6-phosphate isomerase family. NagB subfamily.</text>
</comment>
<feature type="domain" description="Glucosamine/galactosamine-6-phosphate isomerase" evidence="4">
    <location>
        <begin position="16"/>
        <end position="222"/>
    </location>
</feature>
<dbReference type="SUPFAM" id="SSF100950">
    <property type="entry name" value="NagB/RpiA/CoA transferase-like"/>
    <property type="match status" value="1"/>
</dbReference>
<comment type="caution">
    <text evidence="3">Lacks conserved residue(s) required for the propagation of feature annotation.</text>
</comment>
<comment type="function">
    <text evidence="3">Catalyzes the reversible isomerization-deamination of glucosamine 6-phosphate (GlcN6P) to form fructose 6-phosphate (Fru6P) and ammonium ion.</text>
</comment>
<dbReference type="InterPro" id="IPR018321">
    <property type="entry name" value="Glucosamine6P_isomerase_CS"/>
</dbReference>
<keyword evidence="6" id="KW-1185">Reference proteome</keyword>
<sequence length="234" mass="26093">MRHIKANRYDDFSLTAAELIMNQLKKKPNSTLGLATGSTPKGMYEQLIKRLIDLSKAVTFNLDEYVGIASDHPQSYRSFMEDNLFQHIRVGQTLIPDGEAANLTLECERYEQLIKQHGGIDLQVLGLGHNGHIGFNEPGTPFSSRTHVVDLAETTRKANARFFNSLDEVPKKAITMGIETIMEAEQIILLVYGEDKQEAVSRMLQGEVDEQFPASILHEHSNVTLLSGGVKVLN</sequence>
<feature type="active site" description="For ring-opening step" evidence="3">
    <location>
        <position position="137"/>
    </location>
</feature>
<evidence type="ECO:0000256" key="2">
    <source>
        <dbReference type="ARBA" id="ARBA00023277"/>
    </source>
</evidence>
<dbReference type="EC" id="3.5.99.6" evidence="3"/>
<dbReference type="EMBL" id="JAUSUP010000007">
    <property type="protein sequence ID" value="MDQ0352316.1"/>
    <property type="molecule type" value="Genomic_DNA"/>
</dbReference>
<organism evidence="5 6">
    <name type="scientific">Alkalibacillus filiformis</name>
    <dbReference type="NCBI Taxonomy" id="200990"/>
    <lineage>
        <taxon>Bacteria</taxon>
        <taxon>Bacillati</taxon>
        <taxon>Bacillota</taxon>
        <taxon>Bacilli</taxon>
        <taxon>Bacillales</taxon>
        <taxon>Bacillaceae</taxon>
        <taxon>Alkalibacillus</taxon>
    </lineage>
</organism>
<dbReference type="InterPro" id="IPR004547">
    <property type="entry name" value="Glucosamine6P_isomerase"/>
</dbReference>
<gene>
    <name evidence="3" type="primary">nagB</name>
    <name evidence="5" type="ORF">J2R98_002160</name>
</gene>
<accession>A0ABU0DVL2</accession>
<reference evidence="5 6" key="1">
    <citation type="submission" date="2023-07" db="EMBL/GenBank/DDBJ databases">
        <title>Genomic Encyclopedia of Type Strains, Phase IV (KMG-IV): sequencing the most valuable type-strain genomes for metagenomic binning, comparative biology and taxonomic classification.</title>
        <authorList>
            <person name="Goeker M."/>
        </authorList>
    </citation>
    <scope>NUCLEOTIDE SEQUENCE [LARGE SCALE GENOMIC DNA]</scope>
    <source>
        <strain evidence="5 6">DSM 15448</strain>
    </source>
</reference>
<dbReference type="PROSITE" id="PS01161">
    <property type="entry name" value="GLC_GALNAC_ISOMERASE"/>
    <property type="match status" value="1"/>
</dbReference>
<dbReference type="NCBIfam" id="TIGR00502">
    <property type="entry name" value="nagB"/>
    <property type="match status" value="1"/>
</dbReference>
<evidence type="ECO:0000256" key="1">
    <source>
        <dbReference type="ARBA" id="ARBA00022801"/>
    </source>
</evidence>
<evidence type="ECO:0000313" key="6">
    <source>
        <dbReference type="Proteomes" id="UP001236723"/>
    </source>
</evidence>
<dbReference type="InterPro" id="IPR037171">
    <property type="entry name" value="NagB/RpiA_transferase-like"/>
</dbReference>
<comment type="pathway">
    <text evidence="3">Amino-sugar metabolism; N-acetylneuraminate degradation; D-fructose 6-phosphate from N-acetylneuraminate: step 5/5.</text>
</comment>
<proteinExistence type="inferred from homology"/>
<dbReference type="GO" id="GO:0004342">
    <property type="term" value="F:glucosamine-6-phosphate deaminase activity"/>
    <property type="evidence" value="ECO:0007669"/>
    <property type="project" value="UniProtKB-EC"/>
</dbReference>
<dbReference type="RefSeq" id="WP_307068793.1">
    <property type="nucleotide sequence ID" value="NZ_JAUSUP010000007.1"/>
</dbReference>
<dbReference type="Pfam" id="PF01182">
    <property type="entry name" value="Glucosamine_iso"/>
    <property type="match status" value="1"/>
</dbReference>
<evidence type="ECO:0000259" key="4">
    <source>
        <dbReference type="Pfam" id="PF01182"/>
    </source>
</evidence>
<feature type="active site" description="Proton acceptor; for enolization step" evidence="3">
    <location>
        <position position="63"/>
    </location>
</feature>
<comment type="catalytic activity">
    <reaction evidence="3">
        <text>alpha-D-glucosamine 6-phosphate + H2O = beta-D-fructose 6-phosphate + NH4(+)</text>
        <dbReference type="Rhea" id="RHEA:12172"/>
        <dbReference type="ChEBI" id="CHEBI:15377"/>
        <dbReference type="ChEBI" id="CHEBI:28938"/>
        <dbReference type="ChEBI" id="CHEBI:57634"/>
        <dbReference type="ChEBI" id="CHEBI:75989"/>
        <dbReference type="EC" id="3.5.99.6"/>
    </reaction>
</comment>
<feature type="active site" description="For ring-opening step" evidence="3">
    <location>
        <position position="130"/>
    </location>
</feature>
<keyword evidence="2 3" id="KW-0119">Carbohydrate metabolism</keyword>
<protein>
    <recommendedName>
        <fullName evidence="3">Glucosamine-6-phosphate deaminase</fullName>
        <ecNumber evidence="3">3.5.99.6</ecNumber>
    </recommendedName>
    <alternativeName>
        <fullName evidence="3">GlcN6P deaminase</fullName>
        <shortName evidence="3">GNPDA</shortName>
    </alternativeName>
    <alternativeName>
        <fullName evidence="3">Glucosamine-6-phosphate isomerase</fullName>
    </alternativeName>
</protein>
<dbReference type="Proteomes" id="UP001236723">
    <property type="component" value="Unassembled WGS sequence"/>
</dbReference>
<dbReference type="HAMAP" id="MF_01241">
    <property type="entry name" value="GlcN6P_deamin"/>
    <property type="match status" value="1"/>
</dbReference>
<dbReference type="CDD" id="cd01399">
    <property type="entry name" value="GlcN6P_deaminase"/>
    <property type="match status" value="1"/>
</dbReference>
<dbReference type="InterPro" id="IPR006148">
    <property type="entry name" value="Glc/Gal-6P_isomerase"/>
</dbReference>
<name>A0ABU0DVL2_9BACI</name>
<dbReference type="PANTHER" id="PTHR11280:SF5">
    <property type="entry name" value="GLUCOSAMINE-6-PHOSPHATE ISOMERASE"/>
    <property type="match status" value="1"/>
</dbReference>
<comment type="caution">
    <text evidence="5">The sequence shown here is derived from an EMBL/GenBank/DDBJ whole genome shotgun (WGS) entry which is preliminary data.</text>
</comment>
<dbReference type="Gene3D" id="3.40.50.1360">
    <property type="match status" value="1"/>
</dbReference>